<evidence type="ECO:0000256" key="2">
    <source>
        <dbReference type="ARBA" id="ARBA00004496"/>
    </source>
</evidence>
<feature type="compositionally biased region" description="Basic and acidic residues" evidence="15">
    <location>
        <begin position="151"/>
        <end position="160"/>
    </location>
</feature>
<dbReference type="GO" id="GO:0005829">
    <property type="term" value="C:cytosol"/>
    <property type="evidence" value="ECO:0007669"/>
    <property type="project" value="TreeGrafter"/>
</dbReference>
<comment type="subcellular location">
    <subcellularLocation>
        <location evidence="2">Cytoplasm</location>
    </subcellularLocation>
</comment>
<dbReference type="InterPro" id="IPR016009">
    <property type="entry name" value="tRNA_MeTrfase_TRMD/TRM10"/>
</dbReference>
<evidence type="ECO:0000313" key="17">
    <source>
        <dbReference type="EMBL" id="PJM75744.1"/>
    </source>
</evidence>
<evidence type="ECO:0000256" key="4">
    <source>
        <dbReference type="ARBA" id="ARBA00011738"/>
    </source>
</evidence>
<dbReference type="GO" id="GO:0002939">
    <property type="term" value="P:tRNA N1-guanine methylation"/>
    <property type="evidence" value="ECO:0007669"/>
    <property type="project" value="TreeGrafter"/>
</dbReference>
<dbReference type="PANTHER" id="PTHR46417">
    <property type="entry name" value="TRNA (GUANINE-N(1)-)-METHYLTRANSFERASE"/>
    <property type="match status" value="1"/>
</dbReference>
<evidence type="ECO:0000256" key="10">
    <source>
        <dbReference type="ARBA" id="ARBA00022691"/>
    </source>
</evidence>
<dbReference type="Pfam" id="PF01746">
    <property type="entry name" value="tRNA_m1G_MT"/>
    <property type="match status" value="2"/>
</dbReference>
<keyword evidence="9 17" id="KW-0808">Transferase</keyword>
<dbReference type="EMBL" id="PEBK01000002">
    <property type="protein sequence ID" value="PJM75744.1"/>
    <property type="molecule type" value="Genomic_DNA"/>
</dbReference>
<feature type="domain" description="tRNA methyltransferase TRMD/TRM10-type" evidence="16">
    <location>
        <begin position="1"/>
        <end position="86"/>
    </location>
</feature>
<organism evidence="17 18">
    <name type="scientific">Bifidobacterium simiarum</name>
    <dbReference type="NCBI Taxonomy" id="2045441"/>
    <lineage>
        <taxon>Bacteria</taxon>
        <taxon>Bacillati</taxon>
        <taxon>Actinomycetota</taxon>
        <taxon>Actinomycetes</taxon>
        <taxon>Bifidobacteriales</taxon>
        <taxon>Bifidobacteriaceae</taxon>
        <taxon>Bifidobacterium</taxon>
    </lineage>
</organism>
<keyword evidence="8 17" id="KW-0489">Methyltransferase</keyword>
<evidence type="ECO:0000256" key="11">
    <source>
        <dbReference type="ARBA" id="ARBA00022694"/>
    </source>
</evidence>
<sequence>MRIDIVSVFPEYFDVLKLSLLGKAQDRGLIDVRTHNLRDWTHDVHHSVDDTPVGGGAGMVMKPEVWAQCLDDLLGMSAVDFTMADGEATLTKDPATLGEDELNGSAAHRPSASDAAEIGSDGTAPSDATVTGVRAGAYPDGSDAAAANDEAAARRQSLTDKKTPEELIAALDSLYGEDAGYNVPEYDFPLPDHPVGTGRSDADVLGGTTDSSTDSGDVTGDTTGSTADGDNAAAAKPILIFPNPSAPLFTQRDATELSRAGRLVFGCGRYEGIDARVPEYYARQGVEVREYSIGDYVLNGGEVAVSAMIEAIVRLLPGFMGNPESIVEESYTGDPLLEHRQFTKPAAWRGITVPDVLTSGDHGKVDRYRRDEALERTARIRPDLIEQLDCKELSKADRKTLMLLGWEVSGHHPRQLPPERLPMRYF</sequence>
<dbReference type="InterPro" id="IPR029026">
    <property type="entry name" value="tRNA_m1G_MTases_N"/>
</dbReference>
<evidence type="ECO:0000256" key="8">
    <source>
        <dbReference type="ARBA" id="ARBA00022603"/>
    </source>
</evidence>
<dbReference type="Proteomes" id="UP000231451">
    <property type="component" value="Unassembled WGS sequence"/>
</dbReference>
<name>A0A2M9HG02_9BIFI</name>
<evidence type="ECO:0000259" key="16">
    <source>
        <dbReference type="Pfam" id="PF01746"/>
    </source>
</evidence>
<accession>A0A2M9HG02</accession>
<dbReference type="RefSeq" id="WP_100512278.1">
    <property type="nucleotide sequence ID" value="NZ_PEBK01000002.1"/>
</dbReference>
<reference evidence="17 18" key="1">
    <citation type="submission" date="2017-10" db="EMBL/GenBank/DDBJ databases">
        <title>Draft genome sequences of strains TRE 1, TRE 9, TRE H and TRI 7, isolated from tamarins, belonging to four potential novel Bifidobacterium species.</title>
        <authorList>
            <person name="Mattarelli P."/>
            <person name="Modesto M."/>
            <person name="Puglisi E."/>
            <person name="Morelli L."/>
            <person name="Spezio C."/>
            <person name="Bonetti A."/>
            <person name="Sandri C."/>
        </authorList>
    </citation>
    <scope>NUCLEOTIDE SEQUENCE [LARGE SCALE GENOMIC DNA]</scope>
    <source>
        <strain evidence="18">TRI7</strain>
    </source>
</reference>
<protein>
    <recommendedName>
        <fullName evidence="6">tRNA (guanine-N(1)-)-methyltransferase</fullName>
        <ecNumber evidence="5">2.1.1.228</ecNumber>
    </recommendedName>
    <alternativeName>
        <fullName evidence="12">M1G-methyltransferase</fullName>
    </alternativeName>
    <alternativeName>
        <fullName evidence="13">tRNA [GM37] methyltransferase</fullName>
    </alternativeName>
</protein>
<evidence type="ECO:0000256" key="6">
    <source>
        <dbReference type="ARBA" id="ARBA00014679"/>
    </source>
</evidence>
<evidence type="ECO:0000256" key="3">
    <source>
        <dbReference type="ARBA" id="ARBA00007630"/>
    </source>
</evidence>
<dbReference type="OrthoDB" id="9807416at2"/>
<keyword evidence="7" id="KW-0963">Cytoplasm</keyword>
<dbReference type="Gene3D" id="3.40.1280.10">
    <property type="match status" value="2"/>
</dbReference>
<feature type="compositionally biased region" description="Low complexity" evidence="15">
    <location>
        <begin position="206"/>
        <end position="229"/>
    </location>
</feature>
<evidence type="ECO:0000256" key="7">
    <source>
        <dbReference type="ARBA" id="ARBA00022490"/>
    </source>
</evidence>
<feature type="domain" description="tRNA methyltransferase TRMD/TRM10-type" evidence="16">
    <location>
        <begin position="231"/>
        <end position="387"/>
    </location>
</feature>
<dbReference type="InterPro" id="IPR029028">
    <property type="entry name" value="Alpha/beta_knot_MTases"/>
</dbReference>
<feature type="region of interest" description="Disordered" evidence="15">
    <location>
        <begin position="94"/>
        <end position="160"/>
    </location>
</feature>
<keyword evidence="10" id="KW-0949">S-adenosyl-L-methionine</keyword>
<evidence type="ECO:0000256" key="9">
    <source>
        <dbReference type="ARBA" id="ARBA00022679"/>
    </source>
</evidence>
<evidence type="ECO:0000256" key="14">
    <source>
        <dbReference type="ARBA" id="ARBA00047783"/>
    </source>
</evidence>
<dbReference type="PANTHER" id="PTHR46417:SF1">
    <property type="entry name" value="TRNA (GUANINE-N(1)-)-METHYLTRANSFERASE"/>
    <property type="match status" value="1"/>
</dbReference>
<evidence type="ECO:0000313" key="18">
    <source>
        <dbReference type="Proteomes" id="UP000231451"/>
    </source>
</evidence>
<feature type="region of interest" description="Disordered" evidence="15">
    <location>
        <begin position="194"/>
        <end position="229"/>
    </location>
</feature>
<dbReference type="EC" id="2.1.1.228" evidence="5"/>
<comment type="catalytic activity">
    <reaction evidence="14">
        <text>guanosine(37) in tRNA + S-adenosyl-L-methionine = N(1)-methylguanosine(37) in tRNA + S-adenosyl-L-homocysteine + H(+)</text>
        <dbReference type="Rhea" id="RHEA:36899"/>
        <dbReference type="Rhea" id="RHEA-COMP:10145"/>
        <dbReference type="Rhea" id="RHEA-COMP:10147"/>
        <dbReference type="ChEBI" id="CHEBI:15378"/>
        <dbReference type="ChEBI" id="CHEBI:57856"/>
        <dbReference type="ChEBI" id="CHEBI:59789"/>
        <dbReference type="ChEBI" id="CHEBI:73542"/>
        <dbReference type="ChEBI" id="CHEBI:74269"/>
        <dbReference type="EC" id="2.1.1.228"/>
    </reaction>
</comment>
<dbReference type="InterPro" id="IPR023148">
    <property type="entry name" value="tRNA_m1G_MeTrfase_C_sf"/>
</dbReference>
<keyword evidence="11" id="KW-0819">tRNA processing</keyword>
<evidence type="ECO:0000256" key="1">
    <source>
        <dbReference type="ARBA" id="ARBA00002634"/>
    </source>
</evidence>
<evidence type="ECO:0000256" key="12">
    <source>
        <dbReference type="ARBA" id="ARBA00029736"/>
    </source>
</evidence>
<evidence type="ECO:0000256" key="13">
    <source>
        <dbReference type="ARBA" id="ARBA00033392"/>
    </source>
</evidence>
<dbReference type="AlphaFoldDB" id="A0A2M9HG02"/>
<evidence type="ECO:0000256" key="5">
    <source>
        <dbReference type="ARBA" id="ARBA00012807"/>
    </source>
</evidence>
<gene>
    <name evidence="17" type="ORF">CSQ87_02310</name>
</gene>
<evidence type="ECO:0000256" key="15">
    <source>
        <dbReference type="SAM" id="MobiDB-lite"/>
    </source>
</evidence>
<comment type="function">
    <text evidence="1">Specifically methylates guanosine-37 in various tRNAs.</text>
</comment>
<dbReference type="SUPFAM" id="SSF75217">
    <property type="entry name" value="alpha/beta knot"/>
    <property type="match status" value="2"/>
</dbReference>
<proteinExistence type="inferred from homology"/>
<keyword evidence="18" id="KW-1185">Reference proteome</keyword>
<comment type="similarity">
    <text evidence="3">Belongs to the RNA methyltransferase TrmD family.</text>
</comment>
<dbReference type="InterPro" id="IPR002649">
    <property type="entry name" value="tRNA_m1G_MeTrfase_TrmD"/>
</dbReference>
<comment type="subunit">
    <text evidence="4">Homodimer.</text>
</comment>
<dbReference type="GO" id="GO:0052906">
    <property type="term" value="F:tRNA (guanine(37)-N1)-methyltransferase activity"/>
    <property type="evidence" value="ECO:0007669"/>
    <property type="project" value="UniProtKB-EC"/>
</dbReference>
<dbReference type="Gene3D" id="1.10.1270.20">
    <property type="entry name" value="tRNA(m1g37)methyltransferase, domain 2"/>
    <property type="match status" value="1"/>
</dbReference>
<comment type="caution">
    <text evidence="17">The sequence shown here is derived from an EMBL/GenBank/DDBJ whole genome shotgun (WGS) entry which is preliminary data.</text>
</comment>